<keyword evidence="6" id="KW-1133">Transmembrane helix</keyword>
<keyword evidence="6" id="KW-0812">Transmembrane</keyword>
<dbReference type="Ensembl" id="ENSOMYT00000095169.2">
    <property type="protein sequence ID" value="ENSOMYP00000087355.2"/>
    <property type="gene ID" value="ENSOMYG00000040431.2"/>
</dbReference>
<dbReference type="SMART" id="SM00406">
    <property type="entry name" value="IGv"/>
    <property type="match status" value="1"/>
</dbReference>
<accession>A0A8C7TRG9</accession>
<dbReference type="PROSITE" id="PS50835">
    <property type="entry name" value="IG_LIKE"/>
    <property type="match status" value="1"/>
</dbReference>
<evidence type="ECO:0000256" key="5">
    <source>
        <dbReference type="ARBA" id="ARBA00043266"/>
    </source>
</evidence>
<evidence type="ECO:0000256" key="6">
    <source>
        <dbReference type="SAM" id="Phobius"/>
    </source>
</evidence>
<dbReference type="InterPro" id="IPR013106">
    <property type="entry name" value="Ig_V-set"/>
</dbReference>
<evidence type="ECO:0000256" key="2">
    <source>
        <dbReference type="ARBA" id="ARBA00023130"/>
    </source>
</evidence>
<evidence type="ECO:0000313" key="8">
    <source>
        <dbReference type="Ensembl" id="ENSOMYP00000087355.2"/>
    </source>
</evidence>
<dbReference type="InterPro" id="IPR013783">
    <property type="entry name" value="Ig-like_fold"/>
</dbReference>
<dbReference type="Gene3D" id="2.60.40.10">
    <property type="entry name" value="Immunoglobulins"/>
    <property type="match status" value="1"/>
</dbReference>
<evidence type="ECO:0000256" key="3">
    <source>
        <dbReference type="ARBA" id="ARBA00023170"/>
    </source>
</evidence>
<proteinExistence type="predicted"/>
<dbReference type="GO" id="GO:0042101">
    <property type="term" value="C:T cell receptor complex"/>
    <property type="evidence" value="ECO:0007669"/>
    <property type="project" value="UniProtKB-KW"/>
</dbReference>
<dbReference type="InterPro" id="IPR051287">
    <property type="entry name" value="TCR_variable_region"/>
</dbReference>
<keyword evidence="9" id="KW-1185">Reference proteome</keyword>
<dbReference type="SUPFAM" id="SSF48726">
    <property type="entry name" value="Immunoglobulin"/>
    <property type="match status" value="1"/>
</dbReference>
<protein>
    <recommendedName>
        <fullName evidence="7">Ig-like domain-containing protein</fullName>
    </recommendedName>
</protein>
<sequence length="227" mass="26119">MLYLSWLHAILVWYSAFHSYYLCLNLKGVEQQSGHVTALEGGLVTLSCNYTTSSPSSNLFWYVQLPRDSPQYVLRRDRYSEGSNSDEFKKRFDSRLNFTSSSVPLTIQRLQVSDSALYFCALRPTVTTGDSVTVQTLRVQCFTSEWYYSSPTDLTVAGMEPWLRNAAFCYDSQNGMKVFPQCMVSLLYIYIVFVFYLFLLHNFNLVSSLQLPNWLGRRRSSHASSET</sequence>
<keyword evidence="6" id="KW-0472">Membrane</keyword>
<dbReference type="AlphaFoldDB" id="A0A8C7TRG9"/>
<organism evidence="8 9">
    <name type="scientific">Oncorhynchus mykiss</name>
    <name type="common">Rainbow trout</name>
    <name type="synonym">Salmo gairdneri</name>
    <dbReference type="NCBI Taxonomy" id="8022"/>
    <lineage>
        <taxon>Eukaryota</taxon>
        <taxon>Metazoa</taxon>
        <taxon>Chordata</taxon>
        <taxon>Craniata</taxon>
        <taxon>Vertebrata</taxon>
        <taxon>Euteleostomi</taxon>
        <taxon>Actinopterygii</taxon>
        <taxon>Neopterygii</taxon>
        <taxon>Teleostei</taxon>
        <taxon>Protacanthopterygii</taxon>
        <taxon>Salmoniformes</taxon>
        <taxon>Salmonidae</taxon>
        <taxon>Salmoninae</taxon>
        <taxon>Oncorhynchus</taxon>
    </lineage>
</organism>
<dbReference type="Proteomes" id="UP000694395">
    <property type="component" value="Chromosome 8"/>
</dbReference>
<evidence type="ECO:0000256" key="1">
    <source>
        <dbReference type="ARBA" id="ARBA00022729"/>
    </source>
</evidence>
<dbReference type="PANTHER" id="PTHR19367:SF18">
    <property type="entry name" value="T CELL RECEPTOR ALPHA VARIABLE 16"/>
    <property type="match status" value="1"/>
</dbReference>
<evidence type="ECO:0000259" key="7">
    <source>
        <dbReference type="PROSITE" id="PS50835"/>
    </source>
</evidence>
<keyword evidence="4" id="KW-0393">Immunoglobulin domain</keyword>
<keyword evidence="5" id="KW-1279">T cell receptor</keyword>
<reference evidence="8" key="2">
    <citation type="submission" date="2025-08" db="UniProtKB">
        <authorList>
            <consortium name="Ensembl"/>
        </authorList>
    </citation>
    <scope>IDENTIFICATION</scope>
</reference>
<dbReference type="InterPro" id="IPR007110">
    <property type="entry name" value="Ig-like_dom"/>
</dbReference>
<dbReference type="InterPro" id="IPR036179">
    <property type="entry name" value="Ig-like_dom_sf"/>
</dbReference>
<dbReference type="SMART" id="SM00409">
    <property type="entry name" value="IG"/>
    <property type="match status" value="1"/>
</dbReference>
<name>A0A8C7TRG9_ONCMY</name>
<keyword evidence="1" id="KW-0732">Signal</keyword>
<keyword evidence="2" id="KW-1064">Adaptive immunity</keyword>
<dbReference type="Pfam" id="PF07686">
    <property type="entry name" value="V-set"/>
    <property type="match status" value="1"/>
</dbReference>
<dbReference type="GeneTree" id="ENSGT01030000234557"/>
<evidence type="ECO:0000256" key="4">
    <source>
        <dbReference type="ARBA" id="ARBA00023319"/>
    </source>
</evidence>
<reference evidence="8" key="1">
    <citation type="submission" date="2020-07" db="EMBL/GenBank/DDBJ databases">
        <title>A long reads based de novo assembly of the rainbow trout Arlee double haploid line genome.</title>
        <authorList>
            <person name="Gao G."/>
            <person name="Palti Y."/>
        </authorList>
    </citation>
    <scope>NUCLEOTIDE SEQUENCE [LARGE SCALE GENOMIC DNA]</scope>
</reference>
<dbReference type="InterPro" id="IPR003599">
    <property type="entry name" value="Ig_sub"/>
</dbReference>
<reference evidence="8" key="3">
    <citation type="submission" date="2025-09" db="UniProtKB">
        <authorList>
            <consortium name="Ensembl"/>
        </authorList>
    </citation>
    <scope>IDENTIFICATION</scope>
</reference>
<feature type="domain" description="Ig-like" evidence="7">
    <location>
        <begin position="40"/>
        <end position="133"/>
    </location>
</feature>
<dbReference type="GO" id="GO:0002250">
    <property type="term" value="P:adaptive immune response"/>
    <property type="evidence" value="ECO:0007669"/>
    <property type="project" value="UniProtKB-KW"/>
</dbReference>
<feature type="transmembrane region" description="Helical" evidence="6">
    <location>
        <begin position="6"/>
        <end position="24"/>
    </location>
</feature>
<feature type="transmembrane region" description="Helical" evidence="6">
    <location>
        <begin position="178"/>
        <end position="199"/>
    </location>
</feature>
<keyword evidence="5" id="KW-0391">Immunity</keyword>
<dbReference type="PANTHER" id="PTHR19367">
    <property type="entry name" value="T-CELL RECEPTOR ALPHA CHAIN V REGION"/>
    <property type="match status" value="1"/>
</dbReference>
<evidence type="ECO:0000313" key="9">
    <source>
        <dbReference type="Proteomes" id="UP000694395"/>
    </source>
</evidence>
<keyword evidence="3" id="KW-0675">Receptor</keyword>